<keyword evidence="3" id="KW-0812">Transmembrane</keyword>
<dbReference type="Pfam" id="PF01531">
    <property type="entry name" value="Glyco_transf_11"/>
    <property type="match status" value="2"/>
</dbReference>
<dbReference type="GO" id="GO:0032580">
    <property type="term" value="C:Golgi cisterna membrane"/>
    <property type="evidence" value="ECO:0007669"/>
    <property type="project" value="UniProtKB-SubCell"/>
</dbReference>
<organism evidence="6 7">
    <name type="scientific">Tigriopus californicus</name>
    <name type="common">Marine copepod</name>
    <dbReference type="NCBI Taxonomy" id="6832"/>
    <lineage>
        <taxon>Eukaryota</taxon>
        <taxon>Metazoa</taxon>
        <taxon>Ecdysozoa</taxon>
        <taxon>Arthropoda</taxon>
        <taxon>Crustacea</taxon>
        <taxon>Multicrustacea</taxon>
        <taxon>Hexanauplia</taxon>
        <taxon>Copepoda</taxon>
        <taxon>Harpacticoida</taxon>
        <taxon>Harpacticidae</taxon>
        <taxon>Tigriopus</taxon>
    </lineage>
</organism>
<keyword evidence="1 3" id="KW-0328">Glycosyltransferase</keyword>
<proteinExistence type="inferred from homology"/>
<comment type="caution">
    <text evidence="6">The sequence shown here is derived from an EMBL/GenBank/DDBJ whole genome shotgun (WGS) entry which is preliminary data.</text>
</comment>
<evidence type="ECO:0000256" key="3">
    <source>
        <dbReference type="RuleBase" id="RU363129"/>
    </source>
</evidence>
<dbReference type="GO" id="GO:0005975">
    <property type="term" value="P:carbohydrate metabolic process"/>
    <property type="evidence" value="ECO:0007669"/>
    <property type="project" value="InterPro"/>
</dbReference>
<feature type="signal peptide" evidence="5">
    <location>
        <begin position="1"/>
        <end position="20"/>
    </location>
</feature>
<evidence type="ECO:0000256" key="2">
    <source>
        <dbReference type="ARBA" id="ARBA00022679"/>
    </source>
</evidence>
<comment type="subcellular location">
    <subcellularLocation>
        <location evidence="3">Golgi apparatus</location>
        <location evidence="3">Golgi stack membrane</location>
        <topology evidence="3">Single-pass type II membrane protein</topology>
    </subcellularLocation>
</comment>
<keyword evidence="7" id="KW-1185">Reference proteome</keyword>
<feature type="region of interest" description="Disordered" evidence="4">
    <location>
        <begin position="665"/>
        <end position="689"/>
    </location>
</feature>
<keyword evidence="2 3" id="KW-0808">Transferase</keyword>
<dbReference type="EC" id="2.4.1.-" evidence="3"/>
<dbReference type="PANTHER" id="PTHR11927">
    <property type="entry name" value="GALACTOSIDE 2-L-FUCOSYLTRANSFERASE"/>
    <property type="match status" value="1"/>
</dbReference>
<evidence type="ECO:0000256" key="4">
    <source>
        <dbReference type="SAM" id="MobiDB-lite"/>
    </source>
</evidence>
<feature type="compositionally biased region" description="Basic residues" evidence="4">
    <location>
        <begin position="671"/>
        <end position="688"/>
    </location>
</feature>
<keyword evidence="3" id="KW-0325">Glycoprotein</keyword>
<name>A0A553N9F7_TIGCA</name>
<comment type="similarity">
    <text evidence="3">Belongs to the glycosyltransferase 11 family.</text>
</comment>
<dbReference type="UniPathway" id="UPA00378"/>
<keyword evidence="3" id="KW-0333">Golgi apparatus</keyword>
<reference evidence="6 7" key="1">
    <citation type="journal article" date="2018" name="Nat. Ecol. Evol.">
        <title>Genomic signatures of mitonuclear coevolution across populations of Tigriopus californicus.</title>
        <authorList>
            <person name="Barreto F.S."/>
            <person name="Watson E.T."/>
            <person name="Lima T.G."/>
            <person name="Willett C.S."/>
            <person name="Edmands S."/>
            <person name="Li W."/>
            <person name="Burton R.S."/>
        </authorList>
    </citation>
    <scope>NUCLEOTIDE SEQUENCE [LARGE SCALE GENOMIC DNA]</scope>
    <source>
        <strain evidence="6 7">San Diego</strain>
    </source>
</reference>
<evidence type="ECO:0000313" key="7">
    <source>
        <dbReference type="Proteomes" id="UP000318571"/>
    </source>
</evidence>
<dbReference type="EMBL" id="VCGU01000459">
    <property type="protein sequence ID" value="TRY62084.1"/>
    <property type="molecule type" value="Genomic_DNA"/>
</dbReference>
<dbReference type="Proteomes" id="UP000318571">
    <property type="component" value="Chromosome 8"/>
</dbReference>
<sequence length="840" mass="98028">MKRFVFKALTLTLVISLGLSSNIEDHDSCPPPKSCRPFREQERSVIIHDSRGRLGNQMFAYWLLYALRVQFGYQSFIMRRTFEYLDPYFEGLDVAIAEDGLCDFEEIYSTFWNSIREHRMQIIRETISKRLGYKVQMERDDNGRWILPPEVVDDPSVQYERIIHSEDFESLGDVNLPPSSFPWEILSTNTSVQVLADPEFQVGRAFIFHPENMRTSQKDFGLLNRGSNVVQGVEQAFTVRSKFIKAATEFMAKVINQRQKSMKPSKQMRSFTFVGIHSRRTDHISYEAERGYRTLKPSYFLLAMDMFRERFKRIIFFYVSDDYNWGKDNLLPRNRKRDLFFGEDGVPDDLDSVGFDLALMSLCNHTIISHGTFSYWVGFLGNGSVITPNHFPQFRTNMIVPEYYQKHPLEHPLPRLFPNESQSHSECRKQESQLTDQQSTCDRTCVPFDPHAPSVVIRDTQGRLGNQMFAYLLLLSLKLQFGYQPYLTRKGFDHLSPYFENLDMEVAEDVLCDFDDVYPKFRLMIKEKRLEMIKQAILDKLGYHIELERDDQGRWKLPPEIMNNPDLNPGEIVHDQTFRNMDAIDIEKSAYPWEVITKTLSIVEFANSTYHYGRAFILYPENYSASREESRFINEGPGVEEALVRAFRLKQHYIDSAQEELNKILNEHEGKKAKKKSKKSKSKKKKKKDAPIFVGIHSRRTDHQDFESVTGFKTLKPSYYLHAMEMYREHFKNVIFIYISDDLQWGKTHLRPRTKAGDLYFGGQGSPHESHSIGFDLALMSLCNHTILSYGTFSYWVGFMAGGSVILPKHFPDYRTGSDAKAFYHHPLKNPFPRLHPYLL</sequence>
<dbReference type="PANTHER" id="PTHR11927:SF9">
    <property type="entry name" value="L-FUCOSYLTRANSFERASE"/>
    <property type="match status" value="1"/>
</dbReference>
<keyword evidence="5" id="KW-0732">Signal</keyword>
<dbReference type="GO" id="GO:0008107">
    <property type="term" value="F:galactoside 2-alpha-L-fucosyltransferase activity"/>
    <property type="evidence" value="ECO:0007669"/>
    <property type="project" value="InterPro"/>
</dbReference>
<evidence type="ECO:0000256" key="1">
    <source>
        <dbReference type="ARBA" id="ARBA00022676"/>
    </source>
</evidence>
<dbReference type="InterPro" id="IPR002516">
    <property type="entry name" value="Glyco_trans_11"/>
</dbReference>
<keyword evidence="3" id="KW-0735">Signal-anchor</keyword>
<comment type="pathway">
    <text evidence="3">Protein modification; protein glycosylation.</text>
</comment>
<evidence type="ECO:0000256" key="5">
    <source>
        <dbReference type="SAM" id="SignalP"/>
    </source>
</evidence>
<gene>
    <name evidence="6" type="ORF">TCAL_11328</name>
</gene>
<feature type="chain" id="PRO_5021820195" description="L-Fucosyltransferase" evidence="5">
    <location>
        <begin position="21"/>
        <end position="840"/>
    </location>
</feature>
<dbReference type="STRING" id="6832.A0A553N9F7"/>
<protein>
    <recommendedName>
        <fullName evidence="3">L-Fucosyltransferase</fullName>
        <ecNumber evidence="3">2.4.1.-</ecNumber>
    </recommendedName>
</protein>
<dbReference type="AlphaFoldDB" id="A0A553N9F7"/>
<evidence type="ECO:0000313" key="6">
    <source>
        <dbReference type="EMBL" id="TRY62084.1"/>
    </source>
</evidence>
<accession>A0A553N9F7</accession>